<name>A0ACB8YR44_9ASTR</name>
<dbReference type="EMBL" id="CM042044">
    <property type="protein sequence ID" value="KAI3688207.1"/>
    <property type="molecule type" value="Genomic_DNA"/>
</dbReference>
<gene>
    <name evidence="1" type="ORF">L1987_81917</name>
</gene>
<accession>A0ACB8YR44</accession>
<dbReference type="Proteomes" id="UP001056120">
    <property type="component" value="Linkage Group LG27"/>
</dbReference>
<evidence type="ECO:0000313" key="2">
    <source>
        <dbReference type="Proteomes" id="UP001056120"/>
    </source>
</evidence>
<comment type="caution">
    <text evidence="1">The sequence shown here is derived from an EMBL/GenBank/DDBJ whole genome shotgun (WGS) entry which is preliminary data.</text>
</comment>
<protein>
    <submittedName>
        <fullName evidence="1">Uncharacterized protein</fullName>
    </submittedName>
</protein>
<reference evidence="1 2" key="2">
    <citation type="journal article" date="2022" name="Mol. Ecol. Resour.">
        <title>The genomes of chicory, endive, great burdock and yacon provide insights into Asteraceae paleo-polyploidization history and plant inulin production.</title>
        <authorList>
            <person name="Fan W."/>
            <person name="Wang S."/>
            <person name="Wang H."/>
            <person name="Wang A."/>
            <person name="Jiang F."/>
            <person name="Liu H."/>
            <person name="Zhao H."/>
            <person name="Xu D."/>
            <person name="Zhang Y."/>
        </authorList>
    </citation>
    <scope>NUCLEOTIDE SEQUENCE [LARGE SCALE GENOMIC DNA]</scope>
    <source>
        <strain evidence="2">cv. Yunnan</strain>
        <tissue evidence="1">Leaves</tissue>
    </source>
</reference>
<evidence type="ECO:0000313" key="1">
    <source>
        <dbReference type="EMBL" id="KAI3688207.1"/>
    </source>
</evidence>
<proteinExistence type="predicted"/>
<keyword evidence="2" id="KW-1185">Reference proteome</keyword>
<sequence>MFSLDFSVLLDKRAVAVTIQSSSASASLGISNLFTIQASFIFCLLNFKTLIPTAPHDFASINTPDSSNFNG</sequence>
<reference evidence="2" key="1">
    <citation type="journal article" date="2022" name="Mol. Ecol. Resour.">
        <title>The genomes of chicory, endive, great burdock and yacon provide insights into Asteraceae palaeo-polyploidization history and plant inulin production.</title>
        <authorList>
            <person name="Fan W."/>
            <person name="Wang S."/>
            <person name="Wang H."/>
            <person name="Wang A."/>
            <person name="Jiang F."/>
            <person name="Liu H."/>
            <person name="Zhao H."/>
            <person name="Xu D."/>
            <person name="Zhang Y."/>
        </authorList>
    </citation>
    <scope>NUCLEOTIDE SEQUENCE [LARGE SCALE GENOMIC DNA]</scope>
    <source>
        <strain evidence="2">cv. Yunnan</strain>
    </source>
</reference>
<organism evidence="1 2">
    <name type="scientific">Smallanthus sonchifolius</name>
    <dbReference type="NCBI Taxonomy" id="185202"/>
    <lineage>
        <taxon>Eukaryota</taxon>
        <taxon>Viridiplantae</taxon>
        <taxon>Streptophyta</taxon>
        <taxon>Embryophyta</taxon>
        <taxon>Tracheophyta</taxon>
        <taxon>Spermatophyta</taxon>
        <taxon>Magnoliopsida</taxon>
        <taxon>eudicotyledons</taxon>
        <taxon>Gunneridae</taxon>
        <taxon>Pentapetalae</taxon>
        <taxon>asterids</taxon>
        <taxon>campanulids</taxon>
        <taxon>Asterales</taxon>
        <taxon>Asteraceae</taxon>
        <taxon>Asteroideae</taxon>
        <taxon>Heliantheae alliance</taxon>
        <taxon>Millerieae</taxon>
        <taxon>Smallanthus</taxon>
    </lineage>
</organism>